<feature type="region of interest" description="Disordered" evidence="1">
    <location>
        <begin position="1"/>
        <end position="23"/>
    </location>
</feature>
<protein>
    <submittedName>
        <fullName evidence="2">Uncharacterized protein</fullName>
    </submittedName>
</protein>
<name>A0A0A9FTS7_ARUDO</name>
<organism evidence="2">
    <name type="scientific">Arundo donax</name>
    <name type="common">Giant reed</name>
    <name type="synonym">Donax arundinaceus</name>
    <dbReference type="NCBI Taxonomy" id="35708"/>
    <lineage>
        <taxon>Eukaryota</taxon>
        <taxon>Viridiplantae</taxon>
        <taxon>Streptophyta</taxon>
        <taxon>Embryophyta</taxon>
        <taxon>Tracheophyta</taxon>
        <taxon>Spermatophyta</taxon>
        <taxon>Magnoliopsida</taxon>
        <taxon>Liliopsida</taxon>
        <taxon>Poales</taxon>
        <taxon>Poaceae</taxon>
        <taxon>PACMAD clade</taxon>
        <taxon>Arundinoideae</taxon>
        <taxon>Arundineae</taxon>
        <taxon>Arundo</taxon>
    </lineage>
</organism>
<evidence type="ECO:0000256" key="1">
    <source>
        <dbReference type="SAM" id="MobiDB-lite"/>
    </source>
</evidence>
<reference evidence="2" key="2">
    <citation type="journal article" date="2015" name="Data Brief">
        <title>Shoot transcriptome of the giant reed, Arundo donax.</title>
        <authorList>
            <person name="Barrero R.A."/>
            <person name="Guerrero F.D."/>
            <person name="Moolhuijzen P."/>
            <person name="Goolsby J.A."/>
            <person name="Tidwell J."/>
            <person name="Bellgard S.E."/>
            <person name="Bellgard M.I."/>
        </authorList>
    </citation>
    <scope>NUCLEOTIDE SEQUENCE</scope>
    <source>
        <tissue evidence="2">Shoot tissue taken approximately 20 cm above the soil surface</tissue>
    </source>
</reference>
<accession>A0A0A9FTS7</accession>
<sequence length="23" mass="2544">MEDIPERGNSTMGSQSHHVKSSE</sequence>
<dbReference type="EMBL" id="GBRH01183282">
    <property type="protein sequence ID" value="JAE14614.1"/>
    <property type="molecule type" value="Transcribed_RNA"/>
</dbReference>
<reference evidence="2" key="1">
    <citation type="submission" date="2014-09" db="EMBL/GenBank/DDBJ databases">
        <authorList>
            <person name="Magalhaes I.L.F."/>
            <person name="Oliveira U."/>
            <person name="Santos F.R."/>
            <person name="Vidigal T.H.D.A."/>
            <person name="Brescovit A.D."/>
            <person name="Santos A.J."/>
        </authorList>
    </citation>
    <scope>NUCLEOTIDE SEQUENCE</scope>
    <source>
        <tissue evidence="2">Shoot tissue taken approximately 20 cm above the soil surface</tissue>
    </source>
</reference>
<dbReference type="AlphaFoldDB" id="A0A0A9FTS7"/>
<evidence type="ECO:0000313" key="2">
    <source>
        <dbReference type="EMBL" id="JAE14614.1"/>
    </source>
</evidence>
<proteinExistence type="predicted"/>